<keyword evidence="2" id="KW-0677">Repeat</keyword>
<keyword evidence="1 3" id="KW-0853">WD repeat</keyword>
<dbReference type="Pfam" id="PF00400">
    <property type="entry name" value="WD40"/>
    <property type="match status" value="2"/>
</dbReference>
<protein>
    <submittedName>
        <fullName evidence="4">WD40 repeat domain-containing protein</fullName>
    </submittedName>
</protein>
<name>A0ABW4GYY8_9ACTN</name>
<evidence type="ECO:0000313" key="5">
    <source>
        <dbReference type="Proteomes" id="UP001597097"/>
    </source>
</evidence>
<gene>
    <name evidence="4" type="ORF">ACFSJ0_63210</name>
</gene>
<evidence type="ECO:0000256" key="3">
    <source>
        <dbReference type="PROSITE-ProRule" id="PRU00221"/>
    </source>
</evidence>
<dbReference type="PANTHER" id="PTHR19857">
    <property type="entry name" value="MITOCHONDRIAL DIVISION PROTEIN 1-RELATED"/>
    <property type="match status" value="1"/>
</dbReference>
<evidence type="ECO:0000256" key="1">
    <source>
        <dbReference type="ARBA" id="ARBA00022574"/>
    </source>
</evidence>
<dbReference type="InterPro" id="IPR051179">
    <property type="entry name" value="WD_repeat_multifunction"/>
</dbReference>
<dbReference type="InterPro" id="IPR019775">
    <property type="entry name" value="WD40_repeat_CS"/>
</dbReference>
<feature type="repeat" description="WD" evidence="3">
    <location>
        <begin position="231"/>
        <end position="264"/>
    </location>
</feature>
<dbReference type="InterPro" id="IPR001680">
    <property type="entry name" value="WD40_rpt"/>
</dbReference>
<reference evidence="5" key="1">
    <citation type="journal article" date="2019" name="Int. J. Syst. Evol. Microbiol.">
        <title>The Global Catalogue of Microorganisms (GCM) 10K type strain sequencing project: providing services to taxonomists for standard genome sequencing and annotation.</title>
        <authorList>
            <consortium name="The Broad Institute Genomics Platform"/>
            <consortium name="The Broad Institute Genome Sequencing Center for Infectious Disease"/>
            <person name="Wu L."/>
            <person name="Ma J."/>
        </authorList>
    </citation>
    <scope>NUCLEOTIDE SEQUENCE [LARGE SCALE GENOMIC DNA]</scope>
    <source>
        <strain evidence="5">CGMCC 1.15399</strain>
    </source>
</reference>
<comment type="caution">
    <text evidence="4">The sequence shown here is derived from an EMBL/GenBank/DDBJ whole genome shotgun (WGS) entry which is preliminary data.</text>
</comment>
<sequence length="454" mass="48725">MLATALVVCLVVTGSVVWREHERASAQERVAVAHRLALHAAELRDDDPVRARDLGLAAVKIHADEQTRAGLIDTLVMGSRTDVYSLAPSGVDWVALSGDGRIALTGDTDGVGVWDLRTWLDPEVAFTDKADRLAVLKGNKKGVSTLVLSFDGRTALIGGEDGSTIVWNLTDPAHPARLATLPGEPEDDFANSVQDLALTRDARIAMTADFSGNIMVWDLASPSRPVRLSITKAHGSYVQDVTLSADGRTAVTAGEDRSAIVWDLADPARPVKRADLALPADYAEATAMSADGRTIVVANSQRADVWRLDDRTHPTHTATLDLPPTDMYDVALTPDGKTALMAGSSGTGFLWDLSDPARPVRLANLKGYTQEIISVALSADGRVALMTSPDRGLSLWNLADLREIVADPVETLCRSMPGRQTISRADWIRFAGGADWSDYGEDPVTGNLSICFIR</sequence>
<dbReference type="SMART" id="SM00320">
    <property type="entry name" value="WD40"/>
    <property type="match status" value="6"/>
</dbReference>
<dbReference type="RefSeq" id="WP_219536322.1">
    <property type="nucleotide sequence ID" value="NZ_JAHKRM010000029.1"/>
</dbReference>
<dbReference type="PROSITE" id="PS00678">
    <property type="entry name" value="WD_REPEATS_1"/>
    <property type="match status" value="3"/>
</dbReference>
<evidence type="ECO:0000313" key="4">
    <source>
        <dbReference type="EMBL" id="MFD1547845.1"/>
    </source>
</evidence>
<feature type="repeat" description="WD" evidence="3">
    <location>
        <begin position="365"/>
        <end position="406"/>
    </location>
</feature>
<dbReference type="Proteomes" id="UP001597097">
    <property type="component" value="Unassembled WGS sequence"/>
</dbReference>
<accession>A0ABW4GYY8</accession>
<feature type="repeat" description="WD" evidence="3">
    <location>
        <begin position="136"/>
        <end position="169"/>
    </location>
</feature>
<evidence type="ECO:0000256" key="2">
    <source>
        <dbReference type="ARBA" id="ARBA00022737"/>
    </source>
</evidence>
<dbReference type="PROSITE" id="PS50294">
    <property type="entry name" value="WD_REPEATS_REGION"/>
    <property type="match status" value="1"/>
</dbReference>
<proteinExistence type="predicted"/>
<keyword evidence="5" id="KW-1185">Reference proteome</keyword>
<organism evidence="4 5">
    <name type="scientific">Nonomuraea guangzhouensis</name>
    <dbReference type="NCBI Taxonomy" id="1291555"/>
    <lineage>
        <taxon>Bacteria</taxon>
        <taxon>Bacillati</taxon>
        <taxon>Actinomycetota</taxon>
        <taxon>Actinomycetes</taxon>
        <taxon>Streptosporangiales</taxon>
        <taxon>Streptosporangiaceae</taxon>
        <taxon>Nonomuraea</taxon>
    </lineage>
</organism>
<dbReference type="EMBL" id="JBHUCM010000084">
    <property type="protein sequence ID" value="MFD1547845.1"/>
    <property type="molecule type" value="Genomic_DNA"/>
</dbReference>
<dbReference type="PROSITE" id="PS50082">
    <property type="entry name" value="WD_REPEATS_2"/>
    <property type="match status" value="3"/>
</dbReference>